<name>A0ACC2ZLU4_9PEZI</name>
<evidence type="ECO:0000313" key="2">
    <source>
        <dbReference type="Proteomes" id="UP001172680"/>
    </source>
</evidence>
<sequence length="168" mass="17231">MRTSTVLSVLFFGATIVYAHTPAELAAQIPHCAEPCDIAALEQTGCGLTNYACHCTFGDFLRATIVPCLQNNSTCTAAEIQPVNATVNAAVNATTSATGTGSPVRPTGSITVMPFEGAAAADAAAKALETVVISALGVRLFLYTPEAWAAFLVGAHDAAAFAAEVLLR</sequence>
<evidence type="ECO:0000313" key="1">
    <source>
        <dbReference type="EMBL" id="KAJ9648465.1"/>
    </source>
</evidence>
<proteinExistence type="predicted"/>
<accession>A0ACC2ZLU4</accession>
<keyword evidence="2" id="KW-1185">Reference proteome</keyword>
<protein>
    <submittedName>
        <fullName evidence="1">Uncharacterized protein</fullName>
    </submittedName>
</protein>
<dbReference type="EMBL" id="JAPDRP010000003">
    <property type="protein sequence ID" value="KAJ9648465.1"/>
    <property type="molecule type" value="Genomic_DNA"/>
</dbReference>
<gene>
    <name evidence="1" type="ORF">H2199_001320</name>
</gene>
<comment type="caution">
    <text evidence="1">The sequence shown here is derived from an EMBL/GenBank/DDBJ whole genome shotgun (WGS) entry which is preliminary data.</text>
</comment>
<dbReference type="Proteomes" id="UP001172680">
    <property type="component" value="Unassembled WGS sequence"/>
</dbReference>
<organism evidence="1 2">
    <name type="scientific">Coniosporium tulheliwenetii</name>
    <dbReference type="NCBI Taxonomy" id="3383036"/>
    <lineage>
        <taxon>Eukaryota</taxon>
        <taxon>Fungi</taxon>
        <taxon>Dikarya</taxon>
        <taxon>Ascomycota</taxon>
        <taxon>Pezizomycotina</taxon>
        <taxon>Dothideomycetes</taxon>
        <taxon>Dothideomycetes incertae sedis</taxon>
        <taxon>Coniosporium</taxon>
    </lineage>
</organism>
<reference evidence="1" key="1">
    <citation type="submission" date="2022-10" db="EMBL/GenBank/DDBJ databases">
        <title>Culturing micro-colonial fungi from biological soil crusts in the Mojave desert and describing Neophaeococcomyces mojavensis, and introducing the new genera and species Taxawa tesnikishii.</title>
        <authorList>
            <person name="Kurbessoian T."/>
            <person name="Stajich J.E."/>
        </authorList>
    </citation>
    <scope>NUCLEOTIDE SEQUENCE</scope>
    <source>
        <strain evidence="1">JES_115</strain>
    </source>
</reference>